<evidence type="ECO:0000313" key="3">
    <source>
        <dbReference type="Proteomes" id="UP001447151"/>
    </source>
</evidence>
<proteinExistence type="predicted"/>
<evidence type="ECO:0000313" key="2">
    <source>
        <dbReference type="EMBL" id="MEQ3510072.1"/>
    </source>
</evidence>
<protein>
    <submittedName>
        <fullName evidence="2">Uncharacterized protein</fullName>
    </submittedName>
</protein>
<keyword evidence="3" id="KW-1185">Reference proteome</keyword>
<dbReference type="RefSeq" id="WP_301002852.1">
    <property type="nucleotide sequence ID" value="NZ_CAUJPH010000041.1"/>
</dbReference>
<sequence length="50" mass="5908">MPGGERVRRSTGTQDKQKAQELRTKLEHEFWQQSRLSVKPKKLWDEAALQ</sequence>
<dbReference type="EMBL" id="JBECZB010000001">
    <property type="protein sequence ID" value="MEQ3510072.1"/>
    <property type="molecule type" value="Genomic_DNA"/>
</dbReference>
<dbReference type="Proteomes" id="UP001447151">
    <property type="component" value="Unassembled WGS sequence"/>
</dbReference>
<comment type="caution">
    <text evidence="2">The sequence shown here is derived from an EMBL/GenBank/DDBJ whole genome shotgun (WGS) entry which is preliminary data.</text>
</comment>
<feature type="region of interest" description="Disordered" evidence="1">
    <location>
        <begin position="1"/>
        <end position="22"/>
    </location>
</feature>
<gene>
    <name evidence="2" type="ORF">ABM124_01810</name>
</gene>
<evidence type="ECO:0000256" key="1">
    <source>
        <dbReference type="SAM" id="MobiDB-lite"/>
    </source>
</evidence>
<accession>A0ABV1JHU6</accession>
<name>A0ABV1JHU6_NEIPO</name>
<organism evidence="2 3">
    <name type="scientific">Neisseria polysaccharea</name>
    <dbReference type="NCBI Taxonomy" id="489"/>
    <lineage>
        <taxon>Bacteria</taxon>
        <taxon>Pseudomonadati</taxon>
        <taxon>Pseudomonadota</taxon>
        <taxon>Betaproteobacteria</taxon>
        <taxon>Neisseriales</taxon>
        <taxon>Neisseriaceae</taxon>
        <taxon>Neisseria</taxon>
    </lineage>
</organism>
<reference evidence="2 3" key="1">
    <citation type="submission" date="2024-05" db="EMBL/GenBank/DDBJ databases">
        <authorList>
            <person name="Matzinger S.R."/>
            <person name="Bankers L."/>
            <person name="Rossheim A."/>
            <person name="Hetherington-Rauth M.C."/>
            <person name="Smith A."/>
            <person name="Baird S."/>
            <person name="Polanco D."/>
        </authorList>
    </citation>
    <scope>NUCLEOTIDE SEQUENCE [LARGE SCALE GENOMIC DNA]</scope>
    <source>
        <strain evidence="2 3">2024CJ-00066</strain>
    </source>
</reference>